<dbReference type="Proteomes" id="UP001626593">
    <property type="component" value="Chromosome"/>
</dbReference>
<dbReference type="EMBL" id="CP141259">
    <property type="protein sequence ID" value="WRL47999.1"/>
    <property type="molecule type" value="Genomic_DNA"/>
</dbReference>
<dbReference type="RefSeq" id="WP_407280350.1">
    <property type="nucleotide sequence ID" value="NZ_CP141259.1"/>
</dbReference>
<protein>
    <submittedName>
        <fullName evidence="3">EAL domain-containing protein</fullName>
    </submittedName>
</protein>
<dbReference type="InterPro" id="IPR035919">
    <property type="entry name" value="EAL_sf"/>
</dbReference>
<accession>A0ABZ1AQ58</accession>
<dbReference type="PROSITE" id="PS50883">
    <property type="entry name" value="EAL"/>
    <property type="match status" value="1"/>
</dbReference>
<gene>
    <name evidence="3" type="ORF">U5817_08160</name>
</gene>
<reference evidence="3 4" key="1">
    <citation type="submission" date="2023-12" db="EMBL/GenBank/DDBJ databases">
        <title>A. evansii MAY27, complete genome.</title>
        <authorList>
            <person name="Wang Y."/>
        </authorList>
    </citation>
    <scope>NUCLEOTIDE SEQUENCE [LARGE SCALE GENOMIC DNA]</scope>
    <source>
        <strain evidence="3 4">MAY27</strain>
    </source>
</reference>
<organism evidence="3 4">
    <name type="scientific">Aromatoleum evansii</name>
    <name type="common">Azoarcus evansii</name>
    <dbReference type="NCBI Taxonomy" id="59406"/>
    <lineage>
        <taxon>Bacteria</taxon>
        <taxon>Pseudomonadati</taxon>
        <taxon>Pseudomonadota</taxon>
        <taxon>Betaproteobacteria</taxon>
        <taxon>Rhodocyclales</taxon>
        <taxon>Rhodocyclaceae</taxon>
        <taxon>Aromatoleum</taxon>
    </lineage>
</organism>
<dbReference type="InterPro" id="IPR001633">
    <property type="entry name" value="EAL_dom"/>
</dbReference>
<feature type="domain" description="EAL" evidence="2">
    <location>
        <begin position="37"/>
        <end position="289"/>
    </location>
</feature>
<dbReference type="Gene3D" id="3.20.20.450">
    <property type="entry name" value="EAL domain"/>
    <property type="match status" value="1"/>
</dbReference>
<dbReference type="Pfam" id="PF00563">
    <property type="entry name" value="EAL"/>
    <property type="match status" value="1"/>
</dbReference>
<name>A0ABZ1AQ58_AROEV</name>
<feature type="region of interest" description="Disordered" evidence="1">
    <location>
        <begin position="1"/>
        <end position="33"/>
    </location>
</feature>
<sequence length="294" mass="33114">MHTTHNPPESPHRWNRRRSAPPGRRVHQATDATTRSHLRIGRDLRRALEHQEFVLHYQPEIDTGTGRMVAAEALIRWRHPQRGMIGPNTFIPVAEHVGLIGRIGQWVLETACAQLHAWRDAGHDLRVAINFSVEQLRRHDIADTVEHTLERFDLRPDDLVVEITESICMHAHDRARESLARLARLGVRLAIDDFGTGYSSLSYLKRMPVRILKIDRSFVVDLADAADATIVRNIISLAHELDLTVIVEGVETAAQHELLRVMGCDVVQGYLVGKGLPPALFHDAFLAPTDGTRS</sequence>
<dbReference type="InterPro" id="IPR050706">
    <property type="entry name" value="Cyclic-di-GMP_PDE-like"/>
</dbReference>
<dbReference type="PANTHER" id="PTHR33121:SF70">
    <property type="entry name" value="SIGNALING PROTEIN YKOW"/>
    <property type="match status" value="1"/>
</dbReference>
<feature type="compositionally biased region" description="Basic residues" evidence="1">
    <location>
        <begin position="13"/>
        <end position="27"/>
    </location>
</feature>
<dbReference type="PANTHER" id="PTHR33121">
    <property type="entry name" value="CYCLIC DI-GMP PHOSPHODIESTERASE PDEF"/>
    <property type="match status" value="1"/>
</dbReference>
<evidence type="ECO:0000256" key="1">
    <source>
        <dbReference type="SAM" id="MobiDB-lite"/>
    </source>
</evidence>
<evidence type="ECO:0000259" key="2">
    <source>
        <dbReference type="PROSITE" id="PS50883"/>
    </source>
</evidence>
<proteinExistence type="predicted"/>
<dbReference type="SMART" id="SM00052">
    <property type="entry name" value="EAL"/>
    <property type="match status" value="1"/>
</dbReference>
<keyword evidence="4" id="KW-1185">Reference proteome</keyword>
<dbReference type="CDD" id="cd01948">
    <property type="entry name" value="EAL"/>
    <property type="match status" value="1"/>
</dbReference>
<evidence type="ECO:0000313" key="3">
    <source>
        <dbReference type="EMBL" id="WRL47999.1"/>
    </source>
</evidence>
<evidence type="ECO:0000313" key="4">
    <source>
        <dbReference type="Proteomes" id="UP001626593"/>
    </source>
</evidence>
<dbReference type="SUPFAM" id="SSF141868">
    <property type="entry name" value="EAL domain-like"/>
    <property type="match status" value="1"/>
</dbReference>